<feature type="transmembrane region" description="Helical" evidence="6">
    <location>
        <begin position="29"/>
        <end position="52"/>
    </location>
</feature>
<dbReference type="Proteomes" id="UP000574067">
    <property type="component" value="Unassembled WGS sequence"/>
</dbReference>
<dbReference type="PANTHER" id="PTHR36985">
    <property type="entry name" value="TRANSLOCATION AND ASSEMBLY MODULE SUBUNIT TAMB"/>
    <property type="match status" value="1"/>
</dbReference>
<keyword evidence="3 6" id="KW-1133">Transmembrane helix</keyword>
<dbReference type="PANTHER" id="PTHR36985:SF1">
    <property type="entry name" value="TRANSLOCATION AND ASSEMBLY MODULE SUBUNIT TAMB"/>
    <property type="match status" value="1"/>
</dbReference>
<keyword evidence="4 6" id="KW-0472">Membrane</keyword>
<evidence type="ECO:0000256" key="5">
    <source>
        <dbReference type="SAM" id="MobiDB-lite"/>
    </source>
</evidence>
<evidence type="ECO:0000256" key="3">
    <source>
        <dbReference type="ARBA" id="ARBA00022989"/>
    </source>
</evidence>
<comment type="caution">
    <text evidence="8">The sequence shown here is derived from an EMBL/GenBank/DDBJ whole genome shotgun (WGS) entry which is preliminary data.</text>
</comment>
<keyword evidence="9" id="KW-1185">Reference proteome</keyword>
<dbReference type="RefSeq" id="WP_169162177.1">
    <property type="nucleotide sequence ID" value="NZ_JABBFW010000016.1"/>
</dbReference>
<accession>A0A848FHF0</accession>
<organism evidence="8 9">
    <name type="scientific">Azohydromonas caseinilytica</name>
    <dbReference type="NCBI Taxonomy" id="2728836"/>
    <lineage>
        <taxon>Bacteria</taxon>
        <taxon>Pseudomonadati</taxon>
        <taxon>Pseudomonadota</taxon>
        <taxon>Betaproteobacteria</taxon>
        <taxon>Burkholderiales</taxon>
        <taxon>Sphaerotilaceae</taxon>
        <taxon>Azohydromonas</taxon>
    </lineage>
</organism>
<name>A0A848FHF0_9BURK</name>
<feature type="region of interest" description="Disordered" evidence="5">
    <location>
        <begin position="1"/>
        <end position="22"/>
    </location>
</feature>
<evidence type="ECO:0000256" key="2">
    <source>
        <dbReference type="ARBA" id="ARBA00022692"/>
    </source>
</evidence>
<evidence type="ECO:0000256" key="6">
    <source>
        <dbReference type="SAM" id="Phobius"/>
    </source>
</evidence>
<evidence type="ECO:0000256" key="1">
    <source>
        <dbReference type="ARBA" id="ARBA00004167"/>
    </source>
</evidence>
<comment type="subcellular location">
    <subcellularLocation>
        <location evidence="1">Membrane</location>
        <topology evidence="1">Single-pass membrane protein</topology>
    </subcellularLocation>
</comment>
<evidence type="ECO:0000313" key="9">
    <source>
        <dbReference type="Proteomes" id="UP000574067"/>
    </source>
</evidence>
<evidence type="ECO:0000313" key="8">
    <source>
        <dbReference type="EMBL" id="NML17271.1"/>
    </source>
</evidence>
<feature type="region of interest" description="Disordered" evidence="5">
    <location>
        <begin position="661"/>
        <end position="681"/>
    </location>
</feature>
<dbReference type="GO" id="GO:0005886">
    <property type="term" value="C:plasma membrane"/>
    <property type="evidence" value="ECO:0007669"/>
    <property type="project" value="InterPro"/>
</dbReference>
<dbReference type="GO" id="GO:0009306">
    <property type="term" value="P:protein secretion"/>
    <property type="evidence" value="ECO:0007669"/>
    <property type="project" value="InterPro"/>
</dbReference>
<dbReference type="InterPro" id="IPR007452">
    <property type="entry name" value="TamB_C"/>
</dbReference>
<keyword evidence="2 6" id="KW-0812">Transmembrane</keyword>
<protein>
    <recommendedName>
        <fullName evidence="7">Translocation and assembly module TamB C-terminal domain-containing protein</fullName>
    </recommendedName>
</protein>
<proteinExistence type="predicted"/>
<evidence type="ECO:0000256" key="4">
    <source>
        <dbReference type="ARBA" id="ARBA00023136"/>
    </source>
</evidence>
<reference evidence="8 9" key="1">
    <citation type="submission" date="2020-04" db="EMBL/GenBank/DDBJ databases">
        <title>Azohydromonas sp. isolated from soil.</title>
        <authorList>
            <person name="Dahal R.H."/>
        </authorList>
    </citation>
    <scope>NUCLEOTIDE SEQUENCE [LARGE SCALE GENOMIC DNA]</scope>
    <source>
        <strain evidence="8 9">G-1-1-14</strain>
    </source>
</reference>
<sequence>MATLTPPAPTDAAAPPPPPPKRPRRLRRALLAVALLLLALVLAVAGFAWWVLRSEQGTVWALQRLPGVTVTNPRGTLLGDFGAEALSVRWGQGGEIRLVDVAWTDLRVSRLRLWGQYAQVGFDTLTARQAFLTLPAPQEPPPPKSPPPQQLRLPVALDIGALRIGEFHAAALAGEPLRQIQAALHVGESLGQQHRIEDFSLRRGPLQVSGRAQVGADAPMPVRADLTLAQPATGNLPPWGAALQLRGPLAQLGLEAALHARTEPAQTLSASATLTPFAAFPLARLQARVQGLDLSVLAAGAPRTALNGRADIEPGAQDRLQLRLALDNARSGPWNAGQVPVRDIRLSALVDPANPSRLQLDDLQALLGSAQAPAGRLSAQGRAEGDGWSVRATLAELRPARLDARAPELTLAGQLDATGRGFLPAAAAPAAGASPASAASAPGSTATAVPPRRIDLTGELGGAIVAPGGSQPLKLQLDAGWQAQAAATLLELRRLEASAGAARVSAQGRLRQDATGAPWQLETKASMDELDLRPWWPVAGAPLRRLPSRLAARAEAALTLPGAGPAGDLLAWLATLQGQARVSVPLSLLAEVPLQGETTLRGTNAGLQVALNTEVAGNTARAEGLLARNPGADRWQAKVDAPALQRLAPLAALLPSEPAASAPRTAAASRSARPNGAVTAAAPARGPALAGALQAELGLDGRWPALRTQGQASATGLAWPGGRLRSGEARWRLATVGDAPLELNLALADLGLVSPEQLQRIPALNLRLDGSTRAHRLALQADIAAKPPEWTDLLQPPPPDMPGGARTQLQLEAQGALLQAGSGTLPATLAGWQGRLQRLEARRGGGGDALLQTGDVGLEFRLAQGSQPARFAMQPGRARVLGAGLSWEQVRWQAGVGGAPALIDAALALEPLTVAPLLARLQPDMGWQGDLQIQGRAVLRTVPVLNADVLIERRGGDLSLAAGGARRPMGLSALQLSVRGNGNTWNAAAGVAGQQIGVLSAGATATTAPGEVWPGAQTPLQGNLQLRVADLGVWDPWLPVGWRLGGTVEARARVTGRVGAPEVAGVLSGDQLAVSNFVEGVRIRDGVLRVALEGEQVRIQQAVLHAGPGTARLEGGLRLGAEPDVNVALVADRFQALGRVDRRIELSGRAQARLQGRALALQGGFKVDEGLIDLGQSSAPALSEDVVIVDDPEAVRTAAKGSGQPQSPMKMNLDLRVDLGSNLRVRGKGINTLLAGELRVTAPRDQIAVVGTVSTVKGVFDAYGAKLDITRGLITFSGPVANPALDIEALRTDLEEVKVGVGVTGTAQNPRVALVSTPELSDIDKLSWLTLGKASTDLAGDQTALLQRAALALLAGNKGSGGPGLAQRLGLDALSFSRGASGGLSDAVVGFGKQLSERFYVGYRQSLDATGGGFDLVYKIAQRFTLRLLTGETTGVDLVWTWRWD</sequence>
<evidence type="ECO:0000259" key="7">
    <source>
        <dbReference type="Pfam" id="PF04357"/>
    </source>
</evidence>
<dbReference type="EMBL" id="JABBFW010000016">
    <property type="protein sequence ID" value="NML17271.1"/>
    <property type="molecule type" value="Genomic_DNA"/>
</dbReference>
<gene>
    <name evidence="8" type="ORF">HHL10_20045</name>
</gene>
<feature type="compositionally biased region" description="Pro residues" evidence="5">
    <location>
        <begin position="1"/>
        <end position="20"/>
    </location>
</feature>
<feature type="domain" description="Translocation and assembly module TamB C-terminal" evidence="7">
    <location>
        <begin position="1106"/>
        <end position="1444"/>
    </location>
</feature>
<dbReference type="Pfam" id="PF04357">
    <property type="entry name" value="TamB"/>
    <property type="match status" value="1"/>
</dbReference>